<name>A0A926DF56_9FIRM</name>
<sequence>MESSLLDRRSIRRYKAGVALTQQQLHNLLEAGMYAPSAHNSRPWHFVVCTDRDKLRQICEVHPYSKMLETASAAILVCADPEKSPLHYQQDCAAATQNILLAAQQQGLGSCWLGVCPREELMRPMAEIFYIPGNIVPFGIIAVGVPDEQKPRPERFEPEKIHREQW</sequence>
<comment type="caution">
    <text evidence="2">The sequence shown here is derived from an EMBL/GenBank/DDBJ whole genome shotgun (WGS) entry which is preliminary data.</text>
</comment>
<evidence type="ECO:0000313" key="3">
    <source>
        <dbReference type="Proteomes" id="UP000620366"/>
    </source>
</evidence>
<dbReference type="Pfam" id="PF00881">
    <property type="entry name" value="Nitroreductase"/>
    <property type="match status" value="2"/>
</dbReference>
<organism evidence="2 3">
    <name type="scientific">Feifania hominis</name>
    <dbReference type="NCBI Taxonomy" id="2763660"/>
    <lineage>
        <taxon>Bacteria</taxon>
        <taxon>Bacillati</taxon>
        <taxon>Bacillota</taxon>
        <taxon>Clostridia</taxon>
        <taxon>Eubacteriales</taxon>
        <taxon>Feifaniaceae</taxon>
        <taxon>Feifania</taxon>
    </lineage>
</organism>
<reference evidence="2" key="1">
    <citation type="submission" date="2020-08" db="EMBL/GenBank/DDBJ databases">
        <title>Genome public.</title>
        <authorList>
            <person name="Liu C."/>
            <person name="Sun Q."/>
        </authorList>
    </citation>
    <scope>NUCLEOTIDE SEQUENCE</scope>
    <source>
        <strain evidence="2">BX7</strain>
    </source>
</reference>
<dbReference type="PANTHER" id="PTHR23026:SF123">
    <property type="entry name" value="NAD(P)H NITROREDUCTASE RV3131-RELATED"/>
    <property type="match status" value="1"/>
</dbReference>
<evidence type="ECO:0000259" key="1">
    <source>
        <dbReference type="Pfam" id="PF00881"/>
    </source>
</evidence>
<proteinExistence type="predicted"/>
<dbReference type="RefSeq" id="WP_249301179.1">
    <property type="nucleotide sequence ID" value="NZ_JACRSP010000004.1"/>
</dbReference>
<feature type="domain" description="Nitroreductase" evidence="1">
    <location>
        <begin position="66"/>
        <end position="144"/>
    </location>
</feature>
<dbReference type="Proteomes" id="UP000620366">
    <property type="component" value="Unassembled WGS sequence"/>
</dbReference>
<dbReference type="SUPFAM" id="SSF55469">
    <property type="entry name" value="FMN-dependent nitroreductase-like"/>
    <property type="match status" value="1"/>
</dbReference>
<gene>
    <name evidence="2" type="ORF">H8695_09970</name>
</gene>
<dbReference type="InterPro" id="IPR000415">
    <property type="entry name" value="Nitroreductase-like"/>
</dbReference>
<accession>A0A926DF56</accession>
<keyword evidence="3" id="KW-1185">Reference proteome</keyword>
<dbReference type="Gene3D" id="3.40.109.10">
    <property type="entry name" value="NADH Oxidase"/>
    <property type="match status" value="1"/>
</dbReference>
<dbReference type="GO" id="GO:0016491">
    <property type="term" value="F:oxidoreductase activity"/>
    <property type="evidence" value="ECO:0007669"/>
    <property type="project" value="InterPro"/>
</dbReference>
<dbReference type="AlphaFoldDB" id="A0A926DF56"/>
<feature type="domain" description="Nitroreductase" evidence="1">
    <location>
        <begin position="7"/>
        <end position="58"/>
    </location>
</feature>
<dbReference type="PANTHER" id="PTHR23026">
    <property type="entry name" value="NADPH NITROREDUCTASE"/>
    <property type="match status" value="1"/>
</dbReference>
<evidence type="ECO:0000313" key="2">
    <source>
        <dbReference type="EMBL" id="MBC8537013.1"/>
    </source>
</evidence>
<dbReference type="InterPro" id="IPR050627">
    <property type="entry name" value="Nitroreductase/BluB"/>
</dbReference>
<protein>
    <submittedName>
        <fullName evidence="2">Nitroreductase family protein</fullName>
    </submittedName>
</protein>
<dbReference type="CDD" id="cd02150">
    <property type="entry name" value="nitroreductase"/>
    <property type="match status" value="1"/>
</dbReference>
<dbReference type="InterPro" id="IPR029479">
    <property type="entry name" value="Nitroreductase"/>
</dbReference>
<dbReference type="EMBL" id="JACRSP010000004">
    <property type="protein sequence ID" value="MBC8537013.1"/>
    <property type="molecule type" value="Genomic_DNA"/>
</dbReference>